<dbReference type="Pfam" id="PF12833">
    <property type="entry name" value="HTH_18"/>
    <property type="match status" value="1"/>
</dbReference>
<dbReference type="InterPro" id="IPR018062">
    <property type="entry name" value="HTH_AraC-typ_CS"/>
</dbReference>
<dbReference type="SUPFAM" id="SSF53807">
    <property type="entry name" value="Helical backbone' metal receptor"/>
    <property type="match status" value="1"/>
</dbReference>
<keyword evidence="3" id="KW-0804">Transcription</keyword>
<dbReference type="Pfam" id="PF01497">
    <property type="entry name" value="Peripla_BP_2"/>
    <property type="match status" value="1"/>
</dbReference>
<name>A0ABV8SEL7_9BACL</name>
<dbReference type="InterPro" id="IPR018060">
    <property type="entry name" value="HTH_AraC"/>
</dbReference>
<protein>
    <submittedName>
        <fullName evidence="5">Helix-turn-helix domain-containing protein</fullName>
    </submittedName>
</protein>
<dbReference type="InterPro" id="IPR009057">
    <property type="entry name" value="Homeodomain-like_sf"/>
</dbReference>
<dbReference type="SUPFAM" id="SSF46689">
    <property type="entry name" value="Homeodomain-like"/>
    <property type="match status" value="2"/>
</dbReference>
<gene>
    <name evidence="5" type="ORF">ACFO1S_16050</name>
</gene>
<keyword evidence="2" id="KW-0238">DNA-binding</keyword>
<dbReference type="PRINTS" id="PR00032">
    <property type="entry name" value="HTHARAC"/>
</dbReference>
<dbReference type="Gene3D" id="1.10.10.60">
    <property type="entry name" value="Homeodomain-like"/>
    <property type="match status" value="2"/>
</dbReference>
<proteinExistence type="predicted"/>
<dbReference type="Proteomes" id="UP001595755">
    <property type="component" value="Unassembled WGS sequence"/>
</dbReference>
<dbReference type="PANTHER" id="PTHR43280:SF2">
    <property type="entry name" value="HTH-TYPE TRANSCRIPTIONAL REGULATOR EXSA"/>
    <property type="match status" value="1"/>
</dbReference>
<dbReference type="InterPro" id="IPR037923">
    <property type="entry name" value="HTH-like"/>
</dbReference>
<evidence type="ECO:0000256" key="3">
    <source>
        <dbReference type="ARBA" id="ARBA00023163"/>
    </source>
</evidence>
<dbReference type="SUPFAM" id="SSF51215">
    <property type="entry name" value="Regulatory protein AraC"/>
    <property type="match status" value="1"/>
</dbReference>
<dbReference type="PROSITE" id="PS00041">
    <property type="entry name" value="HTH_ARAC_FAMILY_1"/>
    <property type="match status" value="1"/>
</dbReference>
<dbReference type="SMART" id="SM00342">
    <property type="entry name" value="HTH_ARAC"/>
    <property type="match status" value="1"/>
</dbReference>
<evidence type="ECO:0000256" key="2">
    <source>
        <dbReference type="ARBA" id="ARBA00023125"/>
    </source>
</evidence>
<dbReference type="RefSeq" id="WP_204603599.1">
    <property type="nucleotide sequence ID" value="NZ_JBHSED010000035.1"/>
</dbReference>
<dbReference type="PANTHER" id="PTHR43280">
    <property type="entry name" value="ARAC-FAMILY TRANSCRIPTIONAL REGULATOR"/>
    <property type="match status" value="1"/>
</dbReference>
<sequence>MDRRHLQSSASTVYLLSAAGRGSWTEIAGGQERLISDHSLYYVQSGRGTLRIGGVIQPIEARQLYYAPPQSIMELTLLGGPAAYCCLSFKTVTLALTLGNPEAEAALAVAPVFAAGRLPIQSRSAIGQGIESLCDSVVTGPDIAADFALRVRLEQLLDRIMQDLDIDRGSPEQGIERSIAYMNEHLSDKLDLETLAGAANMNCDTYARQFKKKMSRSPLDYLNGLRMEQAKKLLNRDDCRVKEVAAEVGFNSEFYFSRMFRRTAGISPSVYMRRKQLKIAFATSMDFHNIYESYGGQTAITVDLYKYPWMTAAEYEQLLNRELACLKAAQPDLIIADDYCCEHYEELRRIAPTVILDEPDWSWRGNCLRVAELTGREREAGRVLDDLERHTFEASRLLDKQLRGERVTVMQVSHKAIGIQGTSSHPLNELLYQELGLKAGGETPKDTWRQEMAPEDLPDLQTHHLFIQKHHLRAGSESVFRRMTGTSSWRKMDLAKSNRCRLISNWFLDSWTPVGRHLILKRLLEYSDPAGWRNRERNGAS</sequence>
<dbReference type="Gene3D" id="3.40.50.1980">
    <property type="entry name" value="Nitrogenase molybdenum iron protein domain"/>
    <property type="match status" value="2"/>
</dbReference>
<evidence type="ECO:0000256" key="1">
    <source>
        <dbReference type="ARBA" id="ARBA00023015"/>
    </source>
</evidence>
<evidence type="ECO:0000313" key="6">
    <source>
        <dbReference type="Proteomes" id="UP001595755"/>
    </source>
</evidence>
<evidence type="ECO:0000259" key="4">
    <source>
        <dbReference type="PROSITE" id="PS01124"/>
    </source>
</evidence>
<dbReference type="InterPro" id="IPR020449">
    <property type="entry name" value="Tscrpt_reg_AraC-type_HTH"/>
</dbReference>
<dbReference type="EMBL" id="JBHSED010000035">
    <property type="protein sequence ID" value="MFC4304944.1"/>
    <property type="molecule type" value="Genomic_DNA"/>
</dbReference>
<comment type="caution">
    <text evidence="5">The sequence shown here is derived from an EMBL/GenBank/DDBJ whole genome shotgun (WGS) entry which is preliminary data.</text>
</comment>
<organism evidence="5 6">
    <name type="scientific">Cohnella boryungensis</name>
    <dbReference type="NCBI Taxonomy" id="768479"/>
    <lineage>
        <taxon>Bacteria</taxon>
        <taxon>Bacillati</taxon>
        <taxon>Bacillota</taxon>
        <taxon>Bacilli</taxon>
        <taxon>Bacillales</taxon>
        <taxon>Paenibacillaceae</taxon>
        <taxon>Cohnella</taxon>
    </lineage>
</organism>
<reference evidence="6" key="1">
    <citation type="journal article" date="2019" name="Int. J. Syst. Evol. Microbiol.">
        <title>The Global Catalogue of Microorganisms (GCM) 10K type strain sequencing project: providing services to taxonomists for standard genome sequencing and annotation.</title>
        <authorList>
            <consortium name="The Broad Institute Genomics Platform"/>
            <consortium name="The Broad Institute Genome Sequencing Center for Infectious Disease"/>
            <person name="Wu L."/>
            <person name="Ma J."/>
        </authorList>
    </citation>
    <scope>NUCLEOTIDE SEQUENCE [LARGE SCALE GENOMIC DNA]</scope>
    <source>
        <strain evidence="6">CGMCC 4.1641</strain>
    </source>
</reference>
<accession>A0ABV8SEL7</accession>
<dbReference type="InterPro" id="IPR002491">
    <property type="entry name" value="ABC_transptr_periplasmic_BD"/>
</dbReference>
<keyword evidence="1" id="KW-0805">Transcription regulation</keyword>
<feature type="domain" description="HTH araC/xylS-type" evidence="4">
    <location>
        <begin position="176"/>
        <end position="274"/>
    </location>
</feature>
<evidence type="ECO:0000313" key="5">
    <source>
        <dbReference type="EMBL" id="MFC4304944.1"/>
    </source>
</evidence>
<dbReference type="PROSITE" id="PS01124">
    <property type="entry name" value="HTH_ARAC_FAMILY_2"/>
    <property type="match status" value="1"/>
</dbReference>
<keyword evidence="6" id="KW-1185">Reference proteome</keyword>